<gene>
    <name evidence="2" type="ORF">FE784_29100</name>
</gene>
<keyword evidence="3" id="KW-1185">Reference proteome</keyword>
<proteinExistence type="predicted"/>
<comment type="caution">
    <text evidence="2">The sequence shown here is derived from an EMBL/GenBank/DDBJ whole genome shotgun (WGS) entry which is preliminary data.</text>
</comment>
<protein>
    <submittedName>
        <fullName evidence="2">Uncharacterized protein</fullName>
    </submittedName>
</protein>
<organism evidence="2 3">
    <name type="scientific">Paenibacillus hemerocallicola</name>
    <dbReference type="NCBI Taxonomy" id="1172614"/>
    <lineage>
        <taxon>Bacteria</taxon>
        <taxon>Bacillati</taxon>
        <taxon>Bacillota</taxon>
        <taxon>Bacilli</taxon>
        <taxon>Bacillales</taxon>
        <taxon>Paenibacillaceae</taxon>
        <taxon>Paenibacillus</taxon>
    </lineage>
</organism>
<feature type="transmembrane region" description="Helical" evidence="1">
    <location>
        <begin position="39"/>
        <end position="56"/>
    </location>
</feature>
<sequence>MSEWLDKHEHTIPKLLSVLFAGCAAGFAWSGLWMQSLESGVIGALFLCIYKMSLIIDQNMEE</sequence>
<feature type="transmembrane region" description="Helical" evidence="1">
    <location>
        <begin position="12"/>
        <end position="33"/>
    </location>
</feature>
<dbReference type="EMBL" id="VDCQ01000054">
    <property type="protein sequence ID" value="TNJ62704.1"/>
    <property type="molecule type" value="Genomic_DNA"/>
</dbReference>
<keyword evidence="1" id="KW-1133">Transmembrane helix</keyword>
<dbReference type="RefSeq" id="WP_139605773.1">
    <property type="nucleotide sequence ID" value="NZ_VDCQ01000054.1"/>
</dbReference>
<evidence type="ECO:0000256" key="1">
    <source>
        <dbReference type="SAM" id="Phobius"/>
    </source>
</evidence>
<evidence type="ECO:0000313" key="3">
    <source>
        <dbReference type="Proteomes" id="UP000307943"/>
    </source>
</evidence>
<dbReference type="AlphaFoldDB" id="A0A5C4T113"/>
<keyword evidence="1" id="KW-0472">Membrane</keyword>
<keyword evidence="1" id="KW-0812">Transmembrane</keyword>
<name>A0A5C4T113_9BACL</name>
<reference evidence="2 3" key="1">
    <citation type="submission" date="2019-05" db="EMBL/GenBank/DDBJ databases">
        <title>We sequenced the genome of Paenibacillus hemerocallicola KCTC 33185 for further insight into its adaptation and study the phylogeny of Paenibacillus.</title>
        <authorList>
            <person name="Narsing Rao M.P."/>
        </authorList>
    </citation>
    <scope>NUCLEOTIDE SEQUENCE [LARGE SCALE GENOMIC DNA]</scope>
    <source>
        <strain evidence="2 3">KCTC 33185</strain>
    </source>
</reference>
<accession>A0A5C4T113</accession>
<dbReference type="Proteomes" id="UP000307943">
    <property type="component" value="Unassembled WGS sequence"/>
</dbReference>
<evidence type="ECO:0000313" key="2">
    <source>
        <dbReference type="EMBL" id="TNJ62704.1"/>
    </source>
</evidence>